<name>A0A840EM31_9FLAO</name>
<evidence type="ECO:0000313" key="1">
    <source>
        <dbReference type="EMBL" id="MBB4118175.1"/>
    </source>
</evidence>
<accession>A0A840EM31</accession>
<comment type="caution">
    <text evidence="1">The sequence shown here is derived from an EMBL/GenBank/DDBJ whole genome shotgun (WGS) entry which is preliminary data.</text>
</comment>
<dbReference type="AlphaFoldDB" id="A0A840EM31"/>
<sequence>MKKFIVFSLFVILFSACQNETKPPSALNQFIPSQTALILESDDLNELSEKINENSFSKANANLPFFSYLKDKLNLIADVELNQESYISFSKVGRKEIATTLITKQQLIDTAKDIKKFTYDGLEIHQQKLGENNIFISLLNDTYIASTSKLVIEDVIRKFNNDLPTDKDFEKIQNTTSSKHSLYINHQYTQQLWETLLPNLNNSYTKRLSLWTAVDIYLSDKSIQLTGVSQAPDSSYLLNLFKGNEPQKSEIAAITPLNARGFFSFTYSDYEKLQLALEKYRNKDLPDTNKSIYNHANEIGIIYFSQAQAVALNTLDADNDTSILPSLLTAEKKYRGIPMFRFSKPQMFYQDLYPLITQKNLNYACKIDDFYVFAEKKESLENIIANYQNTTVLGSQAYYENLTTQLTEKASMLLIGINENLKLPISKTVDAKWTKNYNKIKFNNYKLNASQWVYEHNFAHLNFLLTETDANQVSNNAVVQINNIKVPEKLLSQPIFFTNWKTKTKDIAIQGVSNTLYMYNYKGELRWKKALDGRILGDIQEIDIYSNGRLQMAFATQDKVYILTKDGKEVSPFPLSFKDKITQPLAVFDYDNNGKYRFLVTQNNNVLMYDKEGKNIKGFKFETTKSEIKKAPKHIRIGKKDYIIIPEENGKLHIVNRVGKTRVPVKEQITFSDNEWYLYKNKFTSTNKKGDLIQVDQEGKLQASALNLAENHSMVATPKSLAHFSENTLTIKGKNINVDYGLYSKIAVFYIDNKLYFSITDTQSNKVYLLDSNAKLIPGFPIYGRSQISLSNVDNRGRLEFCVLGEENSILLYQLE</sequence>
<dbReference type="Gene3D" id="2.120.10.30">
    <property type="entry name" value="TolB, C-terminal domain"/>
    <property type="match status" value="1"/>
</dbReference>
<dbReference type="EMBL" id="JACIFO010000001">
    <property type="protein sequence ID" value="MBB4118175.1"/>
    <property type="molecule type" value="Genomic_DNA"/>
</dbReference>
<evidence type="ECO:0000313" key="2">
    <source>
        <dbReference type="Proteomes" id="UP000553034"/>
    </source>
</evidence>
<dbReference type="SUPFAM" id="SSF50969">
    <property type="entry name" value="YVTN repeat-like/Quinoprotein amine dehydrogenase"/>
    <property type="match status" value="1"/>
</dbReference>
<dbReference type="PROSITE" id="PS51257">
    <property type="entry name" value="PROKAR_LIPOPROTEIN"/>
    <property type="match status" value="1"/>
</dbReference>
<dbReference type="InterPro" id="IPR011042">
    <property type="entry name" value="6-blade_b-propeller_TolB-like"/>
</dbReference>
<keyword evidence="2" id="KW-1185">Reference proteome</keyword>
<gene>
    <name evidence="1" type="ORF">GGR32_000447</name>
</gene>
<protein>
    <submittedName>
        <fullName evidence="1">Uncharacterized protein</fullName>
    </submittedName>
</protein>
<organism evidence="1 2">
    <name type="scientific">Mesonia hippocampi</name>
    <dbReference type="NCBI Taxonomy" id="1628250"/>
    <lineage>
        <taxon>Bacteria</taxon>
        <taxon>Pseudomonadati</taxon>
        <taxon>Bacteroidota</taxon>
        <taxon>Flavobacteriia</taxon>
        <taxon>Flavobacteriales</taxon>
        <taxon>Flavobacteriaceae</taxon>
        <taxon>Mesonia</taxon>
    </lineage>
</organism>
<reference evidence="1 2" key="1">
    <citation type="submission" date="2020-08" db="EMBL/GenBank/DDBJ databases">
        <title>Genomic Encyclopedia of Type Strains, Phase IV (KMG-IV): sequencing the most valuable type-strain genomes for metagenomic binning, comparative biology and taxonomic classification.</title>
        <authorList>
            <person name="Goeker M."/>
        </authorList>
    </citation>
    <scope>NUCLEOTIDE SEQUENCE [LARGE SCALE GENOMIC DNA]</scope>
    <source>
        <strain evidence="1 2">DSM 29568</strain>
    </source>
</reference>
<proteinExistence type="predicted"/>
<dbReference type="InterPro" id="IPR011044">
    <property type="entry name" value="Quino_amine_DH_bsu"/>
</dbReference>
<dbReference type="RefSeq" id="WP_183475889.1">
    <property type="nucleotide sequence ID" value="NZ_JACIFO010000001.1"/>
</dbReference>
<dbReference type="Proteomes" id="UP000553034">
    <property type="component" value="Unassembled WGS sequence"/>
</dbReference>